<dbReference type="RefSeq" id="WP_395133436.1">
    <property type="nucleotide sequence ID" value="NZ_JBIMPR010000006.1"/>
</dbReference>
<dbReference type="Proteomes" id="UP001609376">
    <property type="component" value="Unassembled WGS sequence"/>
</dbReference>
<dbReference type="EMBL" id="JBIMPR010000006">
    <property type="protein sequence ID" value="MFH5774416.1"/>
    <property type="molecule type" value="Genomic_DNA"/>
</dbReference>
<name>A0ABW7LJC0_9RHOB</name>
<evidence type="ECO:0000313" key="2">
    <source>
        <dbReference type="Proteomes" id="UP001609376"/>
    </source>
</evidence>
<accession>A0ABW7LJC0</accession>
<gene>
    <name evidence="1" type="ORF">ACHFJ0_09185</name>
</gene>
<evidence type="ECO:0000313" key="1">
    <source>
        <dbReference type="EMBL" id="MFH5774416.1"/>
    </source>
</evidence>
<sequence>MARCYRYTARRKVDGAVITTDTIRDIDEQGMGRTAHSVRSALAGTHPMAKDLSPDEIDIHMSVILLGR</sequence>
<protein>
    <submittedName>
        <fullName evidence="1">Uncharacterized protein</fullName>
    </submittedName>
</protein>
<comment type="caution">
    <text evidence="1">The sequence shown here is derived from an EMBL/GenBank/DDBJ whole genome shotgun (WGS) entry which is preliminary data.</text>
</comment>
<reference evidence="1 2" key="1">
    <citation type="submission" date="2024-10" db="EMBL/GenBank/DDBJ databases">
        <title>Paracoccus drimophilus sp. nov., a novel bacterium from corn roots in Hunan.</title>
        <authorList>
            <person name="Li X."/>
        </authorList>
    </citation>
    <scope>NUCLEOTIDE SEQUENCE [LARGE SCALE GENOMIC DNA]</scope>
    <source>
        <strain evidence="1 2">NGMCC 1.201697</strain>
    </source>
</reference>
<keyword evidence="2" id="KW-1185">Reference proteome</keyword>
<proteinExistence type="predicted"/>
<organism evidence="1 2">
    <name type="scientific">Paracoccus broussonetiae subsp. drimophilus</name>
    <dbReference type="NCBI Taxonomy" id="3373869"/>
    <lineage>
        <taxon>Bacteria</taxon>
        <taxon>Pseudomonadati</taxon>
        <taxon>Pseudomonadota</taxon>
        <taxon>Alphaproteobacteria</taxon>
        <taxon>Rhodobacterales</taxon>
        <taxon>Paracoccaceae</taxon>
        <taxon>Paracoccus</taxon>
        <taxon>Paracoccus broussonetiae</taxon>
    </lineage>
</organism>